<reference evidence="2" key="1">
    <citation type="submission" date="2020-01" db="EMBL/GenBank/DDBJ databases">
        <authorList>
            <person name="Meier V. D."/>
            <person name="Meier V D."/>
        </authorList>
    </citation>
    <scope>NUCLEOTIDE SEQUENCE</scope>
    <source>
        <strain evidence="2">HLG_WM_MAG_01</strain>
    </source>
</reference>
<feature type="domain" description="CinA C-terminal" evidence="1">
    <location>
        <begin position="9"/>
        <end position="161"/>
    </location>
</feature>
<name>A0A6S6SAF3_9BACT</name>
<evidence type="ECO:0000313" key="2">
    <source>
        <dbReference type="EMBL" id="CAA6801519.1"/>
    </source>
</evidence>
<dbReference type="NCBIfam" id="TIGR00199">
    <property type="entry name" value="PncC_domain"/>
    <property type="match status" value="1"/>
</dbReference>
<gene>
    <name evidence="2" type="ORF">HELGO_WM2454</name>
</gene>
<dbReference type="EMBL" id="CACVAS010000020">
    <property type="protein sequence ID" value="CAA6801519.1"/>
    <property type="molecule type" value="Genomic_DNA"/>
</dbReference>
<evidence type="ECO:0000259" key="1">
    <source>
        <dbReference type="Pfam" id="PF02464"/>
    </source>
</evidence>
<dbReference type="Gene3D" id="3.90.950.20">
    <property type="entry name" value="CinA-like"/>
    <property type="match status" value="1"/>
</dbReference>
<organism evidence="2">
    <name type="scientific">uncultured Sulfurovum sp</name>
    <dbReference type="NCBI Taxonomy" id="269237"/>
    <lineage>
        <taxon>Bacteria</taxon>
        <taxon>Pseudomonadati</taxon>
        <taxon>Campylobacterota</taxon>
        <taxon>Epsilonproteobacteria</taxon>
        <taxon>Campylobacterales</taxon>
        <taxon>Sulfurovaceae</taxon>
        <taxon>Sulfurovum</taxon>
        <taxon>environmental samples</taxon>
    </lineage>
</organism>
<dbReference type="SUPFAM" id="SSF142433">
    <property type="entry name" value="CinA-like"/>
    <property type="match status" value="1"/>
</dbReference>
<dbReference type="InterPro" id="IPR008136">
    <property type="entry name" value="CinA_C"/>
</dbReference>
<dbReference type="AlphaFoldDB" id="A0A6S6SAF3"/>
<dbReference type="InterPro" id="IPR036653">
    <property type="entry name" value="CinA-like_C"/>
</dbReference>
<dbReference type="Pfam" id="PF02464">
    <property type="entry name" value="CinA"/>
    <property type="match status" value="1"/>
</dbReference>
<accession>A0A6S6SAF3</accession>
<proteinExistence type="predicted"/>
<protein>
    <recommendedName>
        <fullName evidence="1">CinA C-terminal domain-containing protein</fullName>
    </recommendedName>
</protein>
<sequence>MKINYPDLEKIIEKLSAKKQTISFAESCTGGRLAASFTSISGASTVFHGSVVSYSNDIKKAWLGVTQETLEKHGAVSSQCVKEMLEGISTMTDTLKSDYAIAISGIAGPNGGTKEKPVGTVYIGLNTPTNQTIYKCLFKGDREQVQEQSTLLAIEKLKEVLEI</sequence>